<keyword evidence="2" id="KW-0560">Oxidoreductase</keyword>
<evidence type="ECO:0000256" key="3">
    <source>
        <dbReference type="ARBA" id="ARBA00038984"/>
    </source>
</evidence>
<dbReference type="EMBL" id="JANBVO010000006">
    <property type="protein sequence ID" value="KAJ9151335.1"/>
    <property type="molecule type" value="Genomic_DNA"/>
</dbReference>
<dbReference type="InterPro" id="IPR000683">
    <property type="entry name" value="Gfo/Idh/MocA-like_OxRdtase_N"/>
</dbReference>
<evidence type="ECO:0000256" key="1">
    <source>
        <dbReference type="ARBA" id="ARBA00010928"/>
    </source>
</evidence>
<comment type="catalytic activity">
    <reaction evidence="5">
        <text>D-xylose + NADP(+) = D-xylono-1,5-lactone + NADPH + H(+)</text>
        <dbReference type="Rhea" id="RHEA:22000"/>
        <dbReference type="ChEBI" id="CHEBI:15378"/>
        <dbReference type="ChEBI" id="CHEBI:15867"/>
        <dbReference type="ChEBI" id="CHEBI:53455"/>
        <dbReference type="ChEBI" id="CHEBI:57783"/>
        <dbReference type="ChEBI" id="CHEBI:58349"/>
        <dbReference type="EC" id="1.1.1.179"/>
    </reaction>
</comment>
<reference evidence="8" key="1">
    <citation type="submission" date="2022-07" db="EMBL/GenBank/DDBJ databases">
        <title>Fungi with potential for degradation of polypropylene.</title>
        <authorList>
            <person name="Gostincar C."/>
        </authorList>
    </citation>
    <scope>NUCLEOTIDE SEQUENCE</scope>
    <source>
        <strain evidence="8">EXF-13308</strain>
    </source>
</reference>
<dbReference type="InterPro" id="IPR055170">
    <property type="entry name" value="GFO_IDH_MocA-like_dom"/>
</dbReference>
<comment type="similarity">
    <text evidence="1">Belongs to the Gfo/Idh/MocA family.</text>
</comment>
<evidence type="ECO:0000313" key="8">
    <source>
        <dbReference type="EMBL" id="KAJ9151335.1"/>
    </source>
</evidence>
<organism evidence="8 9">
    <name type="scientific">Pleurostoma richardsiae</name>
    <dbReference type="NCBI Taxonomy" id="41990"/>
    <lineage>
        <taxon>Eukaryota</taxon>
        <taxon>Fungi</taxon>
        <taxon>Dikarya</taxon>
        <taxon>Ascomycota</taxon>
        <taxon>Pezizomycotina</taxon>
        <taxon>Sordariomycetes</taxon>
        <taxon>Sordariomycetidae</taxon>
        <taxon>Calosphaeriales</taxon>
        <taxon>Pleurostomataceae</taxon>
        <taxon>Pleurostoma</taxon>
    </lineage>
</organism>
<dbReference type="InterPro" id="IPR050984">
    <property type="entry name" value="Gfo/Idh/MocA_domain"/>
</dbReference>
<dbReference type="AlphaFoldDB" id="A0AA38RVD2"/>
<keyword evidence="9" id="KW-1185">Reference proteome</keyword>
<dbReference type="PANTHER" id="PTHR22604">
    <property type="entry name" value="OXIDOREDUCTASES"/>
    <property type="match status" value="1"/>
</dbReference>
<dbReference type="InterPro" id="IPR036291">
    <property type="entry name" value="NAD(P)-bd_dom_sf"/>
</dbReference>
<evidence type="ECO:0000259" key="7">
    <source>
        <dbReference type="Pfam" id="PF22725"/>
    </source>
</evidence>
<evidence type="ECO:0000259" key="6">
    <source>
        <dbReference type="Pfam" id="PF01408"/>
    </source>
</evidence>
<dbReference type="EC" id="1.1.1.179" evidence="3"/>
<evidence type="ECO:0000256" key="5">
    <source>
        <dbReference type="ARBA" id="ARBA00049233"/>
    </source>
</evidence>
<gene>
    <name evidence="8" type="ORF">NKR23_g3114</name>
</gene>
<dbReference type="Gene3D" id="3.30.360.10">
    <property type="entry name" value="Dihydrodipicolinate Reductase, domain 2"/>
    <property type="match status" value="1"/>
</dbReference>
<proteinExistence type="inferred from homology"/>
<dbReference type="Pfam" id="PF01408">
    <property type="entry name" value="GFO_IDH_MocA"/>
    <property type="match status" value="1"/>
</dbReference>
<comment type="caution">
    <text evidence="8">The sequence shown here is derived from an EMBL/GenBank/DDBJ whole genome shotgun (WGS) entry which is preliminary data.</text>
</comment>
<dbReference type="PANTHER" id="PTHR22604:SF105">
    <property type="entry name" value="TRANS-1,2-DIHYDROBENZENE-1,2-DIOL DEHYDROGENASE"/>
    <property type="match status" value="1"/>
</dbReference>
<sequence>MASVFGFVHRNWQLLNPPVVPKTDDALKFGILGAANIAPMALIGPAKSHPDVVVQAVAARDKSRAEAYAKKHGIPQVLDSYQAVLDDPSIDAVYIPLPNGLHYEWALKALAKGKHVLLEKPSTSNAEEAAALFRSPLLKRPGAPVLLEAFHYRFQPAWQCFLSLIDRPSVEHVRAVTRAPALAFRKDDIRFRYGLAGGALMDLGTYHASILRGVFGAEPEECLACSVETMAPPHDELCDHTFRAMYRFPNGGTGEIDGSLQAPLLRAAFPRVEVTHRPVVVADGAEGLPEGQEKTRARKVSLANFMVANVWHRIDVEDEYVVRKKHTGEVVRRWREKQSRKAYTFREAGVDGQPDQEYWLSYRYQLEEFVNRVRGREGSGRWVSGEDSVAQMRMLDMTYEKSGLPLRRTSAFRLDAGGDTQAV</sequence>
<feature type="domain" description="GFO/IDH/MocA-like oxidoreductase" evidence="7">
    <location>
        <begin position="170"/>
        <end position="266"/>
    </location>
</feature>
<feature type="domain" description="Gfo/Idh/MocA-like oxidoreductase N-terminal" evidence="6">
    <location>
        <begin position="27"/>
        <end position="133"/>
    </location>
</feature>
<dbReference type="GO" id="GO:0000166">
    <property type="term" value="F:nucleotide binding"/>
    <property type="evidence" value="ECO:0007669"/>
    <property type="project" value="InterPro"/>
</dbReference>
<name>A0AA38RVD2_9PEZI</name>
<dbReference type="SUPFAM" id="SSF55347">
    <property type="entry name" value="Glyceraldehyde-3-phosphate dehydrogenase-like, C-terminal domain"/>
    <property type="match status" value="1"/>
</dbReference>
<dbReference type="Proteomes" id="UP001174694">
    <property type="component" value="Unassembled WGS sequence"/>
</dbReference>
<dbReference type="GO" id="GO:0047837">
    <property type="term" value="F:D-xylose 1-dehydrogenase (NADP+) activity"/>
    <property type="evidence" value="ECO:0007669"/>
    <property type="project" value="UniProtKB-EC"/>
</dbReference>
<protein>
    <recommendedName>
        <fullName evidence="3">D-xylose 1-dehydrogenase (NADP(+), D-xylono-1,5-lactone-forming)</fullName>
        <ecNumber evidence="3">1.1.1.179</ecNumber>
    </recommendedName>
    <alternativeName>
        <fullName evidence="4">D-xylose-NADP dehydrogenase</fullName>
    </alternativeName>
</protein>
<evidence type="ECO:0000313" key="9">
    <source>
        <dbReference type="Proteomes" id="UP001174694"/>
    </source>
</evidence>
<dbReference type="SUPFAM" id="SSF51735">
    <property type="entry name" value="NAD(P)-binding Rossmann-fold domains"/>
    <property type="match status" value="1"/>
</dbReference>
<evidence type="ECO:0000256" key="4">
    <source>
        <dbReference type="ARBA" id="ARBA00042988"/>
    </source>
</evidence>
<dbReference type="Gene3D" id="3.40.50.720">
    <property type="entry name" value="NAD(P)-binding Rossmann-like Domain"/>
    <property type="match status" value="1"/>
</dbReference>
<evidence type="ECO:0000256" key="2">
    <source>
        <dbReference type="ARBA" id="ARBA00023002"/>
    </source>
</evidence>
<dbReference type="Pfam" id="PF22725">
    <property type="entry name" value="GFO_IDH_MocA_C3"/>
    <property type="match status" value="1"/>
</dbReference>
<accession>A0AA38RVD2</accession>